<dbReference type="RefSeq" id="WP_068173350.1">
    <property type="nucleotide sequence ID" value="NZ_BAQB01000020.1"/>
</dbReference>
<protein>
    <submittedName>
        <fullName evidence="2">D-sorbitol dehydrogenase subunit SldB</fullName>
    </submittedName>
</protein>
<comment type="caution">
    <text evidence="2">The sequence shown here is derived from an EMBL/GenBank/DDBJ whole genome shotgun (WGS) entry which is preliminary data.</text>
</comment>
<reference evidence="2" key="1">
    <citation type="submission" date="2013-04" db="EMBL/GenBank/DDBJ databases">
        <title>The genome sequencing project of 58 acetic acid bacteria.</title>
        <authorList>
            <person name="Okamoto-Kainuma A."/>
            <person name="Ishikawa M."/>
            <person name="Umino S."/>
            <person name="Koizumi Y."/>
            <person name="Shiwa Y."/>
            <person name="Yoshikawa H."/>
            <person name="Matsutani M."/>
            <person name="Matsushita K."/>
        </authorList>
    </citation>
    <scope>NUCLEOTIDE SEQUENCE</scope>
    <source>
        <strain evidence="2">NBRC 106556</strain>
    </source>
</reference>
<keyword evidence="1" id="KW-1133">Transmembrane helix</keyword>
<evidence type="ECO:0000313" key="2">
    <source>
        <dbReference type="EMBL" id="GBR47305.1"/>
    </source>
</evidence>
<dbReference type="Proteomes" id="UP001062443">
    <property type="component" value="Unassembled WGS sequence"/>
</dbReference>
<gene>
    <name evidence="2" type="ORF">AA106556_1407</name>
</gene>
<feature type="transmembrane region" description="Helical" evidence="1">
    <location>
        <begin position="92"/>
        <end position="110"/>
    </location>
</feature>
<organism evidence="2 3">
    <name type="scientific">Neokomagataea tanensis NBRC 106556</name>
    <dbReference type="NCBI Taxonomy" id="1223519"/>
    <lineage>
        <taxon>Bacteria</taxon>
        <taxon>Pseudomonadati</taxon>
        <taxon>Pseudomonadota</taxon>
        <taxon>Alphaproteobacteria</taxon>
        <taxon>Acetobacterales</taxon>
        <taxon>Acetobacteraceae</taxon>
        <taxon>Neokomagataea</taxon>
    </lineage>
</organism>
<keyword evidence="1" id="KW-0472">Membrane</keyword>
<feature type="transmembrane region" description="Helical" evidence="1">
    <location>
        <begin position="43"/>
        <end position="61"/>
    </location>
</feature>
<name>A0ABQ0QJV7_9PROT</name>
<keyword evidence="1" id="KW-0812">Transmembrane</keyword>
<feature type="transmembrane region" description="Helical" evidence="1">
    <location>
        <begin position="68"/>
        <end position="86"/>
    </location>
</feature>
<evidence type="ECO:0000313" key="3">
    <source>
        <dbReference type="Proteomes" id="UP001062443"/>
    </source>
</evidence>
<evidence type="ECO:0000256" key="1">
    <source>
        <dbReference type="SAM" id="Phobius"/>
    </source>
</evidence>
<accession>A0ABQ0QJV7</accession>
<dbReference type="EMBL" id="BAQB01000020">
    <property type="protein sequence ID" value="GBR47305.1"/>
    <property type="molecule type" value="Genomic_DNA"/>
</dbReference>
<proteinExistence type="predicted"/>
<sequence length="133" mass="14174">MSNMRWPSRPGDWCAVVLGGVITLLGLPMVILGADLISLGGSWYYALCGLVVVIAGILILLGRTLGATAYLLAWLGTAIWSFWEVGFDGWGLLPRLFGPSILAILVLLIIPTLKKRDLTRTASNATSQSGAAF</sequence>
<keyword evidence="3" id="KW-1185">Reference proteome</keyword>